<name>A0A168R6V6_ABSGL</name>
<dbReference type="EMBL" id="LT554510">
    <property type="protein sequence ID" value="SAM06200.1"/>
    <property type="molecule type" value="Genomic_DNA"/>
</dbReference>
<dbReference type="AlphaFoldDB" id="A0A168R6V6"/>
<organism evidence="1">
    <name type="scientific">Absidia glauca</name>
    <name type="common">Pin mould</name>
    <dbReference type="NCBI Taxonomy" id="4829"/>
    <lineage>
        <taxon>Eukaryota</taxon>
        <taxon>Fungi</taxon>
        <taxon>Fungi incertae sedis</taxon>
        <taxon>Mucoromycota</taxon>
        <taxon>Mucoromycotina</taxon>
        <taxon>Mucoromycetes</taxon>
        <taxon>Mucorales</taxon>
        <taxon>Cunninghamellaceae</taxon>
        <taxon>Absidia</taxon>
    </lineage>
</organism>
<evidence type="ECO:0000313" key="2">
    <source>
        <dbReference type="Proteomes" id="UP000078561"/>
    </source>
</evidence>
<dbReference type="Proteomes" id="UP000078561">
    <property type="component" value="Unassembled WGS sequence"/>
</dbReference>
<proteinExistence type="predicted"/>
<protein>
    <submittedName>
        <fullName evidence="1">Uncharacterized protein</fullName>
    </submittedName>
</protein>
<evidence type="ECO:0000313" key="1">
    <source>
        <dbReference type="EMBL" id="SAM06200.1"/>
    </source>
</evidence>
<accession>A0A168R6V6</accession>
<reference evidence="1" key="1">
    <citation type="submission" date="2016-04" db="EMBL/GenBank/DDBJ databases">
        <authorList>
            <person name="Evans L.H."/>
            <person name="Alamgir A."/>
            <person name="Owens N."/>
            <person name="Weber N.D."/>
            <person name="Virtaneva K."/>
            <person name="Barbian K."/>
            <person name="Babar A."/>
            <person name="Rosenke K."/>
        </authorList>
    </citation>
    <scope>NUCLEOTIDE SEQUENCE [LARGE SCALE GENOMIC DNA]</scope>
    <source>
        <strain evidence="1">CBS 101.48</strain>
    </source>
</reference>
<dbReference type="InParanoid" id="A0A168R6V6"/>
<sequence>MLKEHLADYQEHHYQERHHQYLKNKALKEYFVPTLIDLIHLRHEEPTNVREHLQYIEERNALITTYTGRMGTRRTRLFIRLLNNHDNWTSAGVTLSRGEDVEQLLTWDL</sequence>
<keyword evidence="2" id="KW-1185">Reference proteome</keyword>
<gene>
    <name evidence="1" type="primary">ABSGL_12078.1 scaffold 12487</name>
</gene>